<proteinExistence type="predicted"/>
<dbReference type="InterPro" id="IPR025443">
    <property type="entry name" value="DUF4307"/>
</dbReference>
<evidence type="ECO:0000313" key="4">
    <source>
        <dbReference type="Proteomes" id="UP001152755"/>
    </source>
</evidence>
<evidence type="ECO:0000256" key="2">
    <source>
        <dbReference type="SAM" id="Phobius"/>
    </source>
</evidence>
<dbReference type="Pfam" id="PF14155">
    <property type="entry name" value="DUF4307"/>
    <property type="match status" value="1"/>
</dbReference>
<evidence type="ECO:0000256" key="1">
    <source>
        <dbReference type="SAM" id="MobiDB-lite"/>
    </source>
</evidence>
<keyword evidence="2" id="KW-0812">Transmembrane</keyword>
<dbReference type="EMBL" id="JANRHA010000005">
    <property type="protein sequence ID" value="MDG3014703.1"/>
    <property type="molecule type" value="Genomic_DNA"/>
</dbReference>
<reference evidence="3" key="1">
    <citation type="submission" date="2022-08" db="EMBL/GenBank/DDBJ databases">
        <title>Genome analysis of Corynebacteriales strain.</title>
        <authorList>
            <person name="Lee S.D."/>
        </authorList>
    </citation>
    <scope>NUCLEOTIDE SEQUENCE</scope>
    <source>
        <strain evidence="3">D3-21</strain>
    </source>
</reference>
<comment type="caution">
    <text evidence="3">The sequence shown here is derived from an EMBL/GenBank/DDBJ whole genome shotgun (WGS) entry which is preliminary data.</text>
</comment>
<evidence type="ECO:0000313" key="3">
    <source>
        <dbReference type="EMBL" id="MDG3014703.1"/>
    </source>
</evidence>
<name>A0A9X4M3T3_9ACTN</name>
<feature type="transmembrane region" description="Helical" evidence="2">
    <location>
        <begin position="30"/>
        <end position="51"/>
    </location>
</feature>
<sequence>MNSTAAPESPPEGRYPTTGGTPRSRRATRVALTVVVVALGLAIAYIGYIKFSSTNDLSSKMVSFDVKNDSTVQIDFTLTRDDPSRPASCIVRTKSRDGAETGRREVLIPASKDKTITFRTELTTSAPSGYADVYGCGYNVPSYLKAG</sequence>
<protein>
    <submittedName>
        <fullName evidence="3">DUF4307 domain-containing protein</fullName>
    </submittedName>
</protein>
<dbReference type="RefSeq" id="WP_277834988.1">
    <property type="nucleotide sequence ID" value="NZ_JAAIVF010000007.1"/>
</dbReference>
<keyword evidence="2" id="KW-0472">Membrane</keyword>
<accession>A0A9X4M3T3</accession>
<keyword evidence="2" id="KW-1133">Transmembrane helix</keyword>
<feature type="region of interest" description="Disordered" evidence="1">
    <location>
        <begin position="1"/>
        <end position="25"/>
    </location>
</feature>
<dbReference type="AlphaFoldDB" id="A0A9X4M3T3"/>
<organism evidence="3 4">
    <name type="scientific">Speluncibacter jeojiensis</name>
    <dbReference type="NCBI Taxonomy" id="2710754"/>
    <lineage>
        <taxon>Bacteria</taxon>
        <taxon>Bacillati</taxon>
        <taxon>Actinomycetota</taxon>
        <taxon>Actinomycetes</taxon>
        <taxon>Mycobacteriales</taxon>
        <taxon>Speluncibacteraceae</taxon>
        <taxon>Speluncibacter</taxon>
    </lineage>
</organism>
<keyword evidence="4" id="KW-1185">Reference proteome</keyword>
<gene>
    <name evidence="3" type="ORF">NVS88_09045</name>
</gene>
<dbReference type="Proteomes" id="UP001152755">
    <property type="component" value="Unassembled WGS sequence"/>
</dbReference>